<keyword evidence="3 6" id="KW-0812">Transmembrane</keyword>
<feature type="transmembrane region" description="Helical" evidence="6">
    <location>
        <begin position="203"/>
        <end position="228"/>
    </location>
</feature>
<feature type="transmembrane region" description="Helical" evidence="6">
    <location>
        <begin position="21"/>
        <end position="39"/>
    </location>
</feature>
<evidence type="ECO:0000256" key="1">
    <source>
        <dbReference type="ARBA" id="ARBA00004651"/>
    </source>
</evidence>
<feature type="transmembrane region" description="Helical" evidence="6">
    <location>
        <begin position="493"/>
        <end position="517"/>
    </location>
</feature>
<reference evidence="8 9" key="1">
    <citation type="submission" date="2016-10" db="EMBL/GenBank/DDBJ databases">
        <authorList>
            <person name="Varghese N."/>
            <person name="Submissions S."/>
        </authorList>
    </citation>
    <scope>NUCLEOTIDE SEQUENCE [LARGE SCALE GENOMIC DNA]</scope>
    <source>
        <strain evidence="8 9">WC1T17</strain>
    </source>
</reference>
<evidence type="ECO:0000256" key="5">
    <source>
        <dbReference type="ARBA" id="ARBA00023136"/>
    </source>
</evidence>
<gene>
    <name evidence="8" type="ORF">SAMN05216431_11423</name>
</gene>
<evidence type="ECO:0000256" key="4">
    <source>
        <dbReference type="ARBA" id="ARBA00022989"/>
    </source>
</evidence>
<dbReference type="Proteomes" id="UP000182089">
    <property type="component" value="Unassembled WGS sequence"/>
</dbReference>
<sequence>MKTTIIKIQHFIEKKANLLKYLFVLSILIFVIIEVSRMLRDTDWSKISNDITSRSPLELLIMLILGLIAVLPMINYDFLITEFLPGKYSKRYIFKSGWIVNTLTNIAGFGGFLGAALRANFYGEKASKKEAFYAISKIALFLLSGLSILSWIALIDIVVTKQTNGLGRHDIWLLLAGLYFPAVLLATRFKQSEFFQDLKANQIIRLIVGSTMEWAFVSLFFLLIGYFVNISLKTLIIVFPMYIIASVLGIISMIPGGIGSFDVFMLLQLMGLGIPKETVLIWLIYFRLFYYLVPAAIGIFFMLHDMGEKLNKSLNGIPQALGSRISHGLITIFLYFSGIFMFLESALPEFTIRNSILAKLYPLTFLFIHQATNILFAFSLLGLARGIFSRVKKAYIPTLVFIVIGIFNTIYNTIYTDLNWSLLVYLSVVLILMLFSKDAYYRKQLQYSWGALWTDAAIFGGGFVLYFIVGAVNRTKFSSRHHIPSQFLFPDQGVWLAGLLGLLFAGLILAIIITYLTHGKDPFKDTKPDFSRAKAIIANFGGNETSHLAFLGDKKLFFYQKDGKDTVFFMYKATINKLVIMGEPVGNKDDFDLAIQDFLDQADLYDYELVFYEVGEKMTMLLHEYGFDFIKIGEDAWLKLDQFTLSGKKQKGQRALMNKFEREEYQFSIIEPTFSAETLAELHKVSNSWLGSQPEKGFSLGYFSKDYLNQAPIAIVRSKEGQLVAFATLMPTGGKDTLTIDLMRHDRKAAPSGIMDEIFINLFWYGQKEGYDSFYLGMAPLSNVGSSKYSFLGEKIANFIYEYGNRLYAFQGLRNYKNKYATSWHPKYIAYQKKSYLASTTLQLVLLINQRADSKKSALRIRDIF</sequence>
<feature type="transmembrane region" description="Helical" evidence="6">
    <location>
        <begin position="324"/>
        <end position="343"/>
    </location>
</feature>
<dbReference type="EMBL" id="FOCC01000014">
    <property type="protein sequence ID" value="SEM92926.1"/>
    <property type="molecule type" value="Genomic_DNA"/>
</dbReference>
<feature type="transmembrane region" description="Helical" evidence="6">
    <location>
        <begin position="98"/>
        <end position="118"/>
    </location>
</feature>
<feature type="transmembrane region" description="Helical" evidence="6">
    <location>
        <begin position="59"/>
        <end position="78"/>
    </location>
</feature>
<evidence type="ECO:0000256" key="6">
    <source>
        <dbReference type="SAM" id="Phobius"/>
    </source>
</evidence>
<dbReference type="InterPro" id="IPR024320">
    <property type="entry name" value="LPG_synthase_C"/>
</dbReference>
<feature type="transmembrane region" description="Helical" evidence="6">
    <location>
        <begin position="420"/>
        <end position="440"/>
    </location>
</feature>
<dbReference type="InterPro" id="IPR051211">
    <property type="entry name" value="PG_lysyltransferase"/>
</dbReference>
<feature type="domain" description="Phosphatidylglycerol lysyltransferase C-terminal" evidence="7">
    <location>
        <begin position="535"/>
        <end position="831"/>
    </location>
</feature>
<dbReference type="Pfam" id="PF09924">
    <property type="entry name" value="LPG_synthase_C"/>
    <property type="match status" value="1"/>
</dbReference>
<dbReference type="PANTHER" id="PTHR34697">
    <property type="entry name" value="PHOSPHATIDYLGLYCEROL LYSYLTRANSFERASE"/>
    <property type="match status" value="1"/>
</dbReference>
<feature type="transmembrane region" description="Helical" evidence="6">
    <location>
        <begin position="171"/>
        <end position="191"/>
    </location>
</feature>
<organism evidence="8 9">
    <name type="scientific">Ligilactobacillus ruminis</name>
    <dbReference type="NCBI Taxonomy" id="1623"/>
    <lineage>
        <taxon>Bacteria</taxon>
        <taxon>Bacillati</taxon>
        <taxon>Bacillota</taxon>
        <taxon>Bacilli</taxon>
        <taxon>Lactobacillales</taxon>
        <taxon>Lactobacillaceae</taxon>
        <taxon>Ligilactobacillus</taxon>
    </lineage>
</organism>
<accession>A0ABY1ADL0</accession>
<keyword evidence="4 6" id="KW-1133">Transmembrane helix</keyword>
<dbReference type="SUPFAM" id="SSF55729">
    <property type="entry name" value="Acyl-CoA N-acyltransferases (Nat)"/>
    <property type="match status" value="1"/>
</dbReference>
<evidence type="ECO:0000259" key="7">
    <source>
        <dbReference type="Pfam" id="PF09924"/>
    </source>
</evidence>
<dbReference type="InterPro" id="IPR016181">
    <property type="entry name" value="Acyl_CoA_acyltransferase"/>
</dbReference>
<feature type="transmembrane region" description="Helical" evidence="6">
    <location>
        <begin position="279"/>
        <end position="303"/>
    </location>
</feature>
<proteinExistence type="predicted"/>
<feature type="transmembrane region" description="Helical" evidence="6">
    <location>
        <begin position="452"/>
        <end position="473"/>
    </location>
</feature>
<evidence type="ECO:0000313" key="9">
    <source>
        <dbReference type="Proteomes" id="UP000182089"/>
    </source>
</evidence>
<evidence type="ECO:0000256" key="3">
    <source>
        <dbReference type="ARBA" id="ARBA00022692"/>
    </source>
</evidence>
<name>A0ABY1ADL0_9LACO</name>
<evidence type="ECO:0000313" key="8">
    <source>
        <dbReference type="EMBL" id="SEM92926.1"/>
    </source>
</evidence>
<comment type="caution">
    <text evidence="8">The sequence shown here is derived from an EMBL/GenBank/DDBJ whole genome shotgun (WGS) entry which is preliminary data.</text>
</comment>
<feature type="transmembrane region" description="Helical" evidence="6">
    <location>
        <begin position="395"/>
        <end position="414"/>
    </location>
</feature>
<protein>
    <submittedName>
        <fullName evidence="8">Phosphatidylglycerol lysyltransferase</fullName>
    </submittedName>
</protein>
<feature type="transmembrane region" description="Helical" evidence="6">
    <location>
        <begin position="235"/>
        <end position="259"/>
    </location>
</feature>
<feature type="transmembrane region" description="Helical" evidence="6">
    <location>
        <begin position="363"/>
        <end position="383"/>
    </location>
</feature>
<evidence type="ECO:0000256" key="2">
    <source>
        <dbReference type="ARBA" id="ARBA00022475"/>
    </source>
</evidence>
<keyword evidence="5 6" id="KW-0472">Membrane</keyword>
<feature type="transmembrane region" description="Helical" evidence="6">
    <location>
        <begin position="138"/>
        <end position="159"/>
    </location>
</feature>
<keyword evidence="2" id="KW-1003">Cell membrane</keyword>
<dbReference type="NCBIfam" id="NF033480">
    <property type="entry name" value="bifunc_MprF"/>
    <property type="match status" value="1"/>
</dbReference>
<dbReference type="PANTHER" id="PTHR34697:SF2">
    <property type="entry name" value="PHOSPHATIDYLGLYCEROL LYSYLTRANSFERASE"/>
    <property type="match status" value="1"/>
</dbReference>
<comment type="subcellular location">
    <subcellularLocation>
        <location evidence="1">Cell membrane</location>
        <topology evidence="1">Multi-pass membrane protein</topology>
    </subcellularLocation>
</comment>